<reference evidence="4" key="1">
    <citation type="submission" date="2020-10" db="EMBL/GenBank/DDBJ databases">
        <authorList>
            <person name="Gilroy R."/>
        </authorList>
    </citation>
    <scope>NUCLEOTIDE SEQUENCE</scope>
    <source>
        <strain evidence="4">ChiHile30-977</strain>
    </source>
</reference>
<evidence type="ECO:0000256" key="2">
    <source>
        <dbReference type="PROSITE-ProRule" id="PRU00626"/>
    </source>
</evidence>
<proteinExistence type="predicted"/>
<reference evidence="4" key="2">
    <citation type="journal article" date="2021" name="PeerJ">
        <title>Extensive microbial diversity within the chicken gut microbiome revealed by metagenomics and culture.</title>
        <authorList>
            <person name="Gilroy R."/>
            <person name="Ravi A."/>
            <person name="Getino M."/>
            <person name="Pursley I."/>
            <person name="Horton D.L."/>
            <person name="Alikhan N.F."/>
            <person name="Baker D."/>
            <person name="Gharbi K."/>
            <person name="Hall N."/>
            <person name="Watson M."/>
            <person name="Adriaenssens E.M."/>
            <person name="Foster-Nyarko E."/>
            <person name="Jarju S."/>
            <person name="Secka A."/>
            <person name="Antonio M."/>
            <person name="Oren A."/>
            <person name="Chaudhuri R.R."/>
            <person name="La Ragione R."/>
            <person name="Hildebrand F."/>
            <person name="Pallen M.J."/>
        </authorList>
    </citation>
    <scope>NUCLEOTIDE SEQUENCE</scope>
    <source>
        <strain evidence="4">ChiHile30-977</strain>
    </source>
</reference>
<dbReference type="InterPro" id="IPR051925">
    <property type="entry name" value="RNA-binding_domain"/>
</dbReference>
<evidence type="ECO:0000259" key="3">
    <source>
        <dbReference type="PROSITE" id="PS51295"/>
    </source>
</evidence>
<dbReference type="InterPro" id="IPR035920">
    <property type="entry name" value="YhbY-like_sf"/>
</dbReference>
<dbReference type="SMART" id="SM01103">
    <property type="entry name" value="CRS1_YhbY"/>
    <property type="match status" value="1"/>
</dbReference>
<evidence type="ECO:0000313" key="4">
    <source>
        <dbReference type="EMBL" id="HIQ61975.1"/>
    </source>
</evidence>
<comment type="caution">
    <text evidence="4">The sequence shown here is derived from an EMBL/GenBank/DDBJ whole genome shotgun (WGS) entry which is preliminary data.</text>
</comment>
<dbReference type="Proteomes" id="UP000886819">
    <property type="component" value="Unassembled WGS sequence"/>
</dbReference>
<protein>
    <submittedName>
        <fullName evidence="4">YhbY family RNA-binding protein</fullName>
    </submittedName>
</protein>
<gene>
    <name evidence="4" type="ORF">IAA66_00115</name>
</gene>
<dbReference type="Gene3D" id="3.30.110.60">
    <property type="entry name" value="YhbY-like"/>
    <property type="match status" value="1"/>
</dbReference>
<dbReference type="PROSITE" id="PS51295">
    <property type="entry name" value="CRM"/>
    <property type="match status" value="1"/>
</dbReference>
<keyword evidence="1 2" id="KW-0694">RNA-binding</keyword>
<evidence type="ECO:0000313" key="5">
    <source>
        <dbReference type="Proteomes" id="UP000886819"/>
    </source>
</evidence>
<feature type="domain" description="CRM" evidence="3">
    <location>
        <begin position="1"/>
        <end position="96"/>
    </location>
</feature>
<dbReference type="EMBL" id="DVFI01000002">
    <property type="protein sequence ID" value="HIQ61975.1"/>
    <property type="molecule type" value="Genomic_DNA"/>
</dbReference>
<sequence>MTSKQRAYLRSLANTMEPILHIGKEGVTQGVAQQAWDALEARELIKVTVQRNAPYDSAREACGVLCEATHAEPVQCIGSKFVIYRRARREPHLLDGMSKGE</sequence>
<organism evidence="4 5">
    <name type="scientific">Candidatus Avichristensenella intestinipullorum</name>
    <dbReference type="NCBI Taxonomy" id="2840693"/>
    <lineage>
        <taxon>Bacteria</taxon>
        <taxon>Bacillati</taxon>
        <taxon>Bacillota</taxon>
        <taxon>Clostridia</taxon>
        <taxon>Candidatus Avichristensenella</taxon>
    </lineage>
</organism>
<dbReference type="SUPFAM" id="SSF75471">
    <property type="entry name" value="YhbY-like"/>
    <property type="match status" value="1"/>
</dbReference>
<dbReference type="Pfam" id="PF01985">
    <property type="entry name" value="CRS1_YhbY"/>
    <property type="match status" value="1"/>
</dbReference>
<accession>A0A9D0YUA3</accession>
<dbReference type="AlphaFoldDB" id="A0A9D0YUA3"/>
<dbReference type="GO" id="GO:0003723">
    <property type="term" value="F:RNA binding"/>
    <property type="evidence" value="ECO:0007669"/>
    <property type="project" value="UniProtKB-UniRule"/>
</dbReference>
<dbReference type="PANTHER" id="PTHR40065:SF3">
    <property type="entry name" value="RNA-BINDING PROTEIN YHBY"/>
    <property type="match status" value="1"/>
</dbReference>
<evidence type="ECO:0000256" key="1">
    <source>
        <dbReference type="ARBA" id="ARBA00022884"/>
    </source>
</evidence>
<dbReference type="InterPro" id="IPR001890">
    <property type="entry name" value="RNA-binding_CRM"/>
</dbReference>
<dbReference type="PANTHER" id="PTHR40065">
    <property type="entry name" value="RNA-BINDING PROTEIN YHBY"/>
    <property type="match status" value="1"/>
</dbReference>
<name>A0A9D0YUA3_9FIRM</name>